<accession>A0ABS2R8Y8</accession>
<dbReference type="Pfam" id="PF13701">
    <property type="entry name" value="DDE_Tnp_1_4"/>
    <property type="match status" value="1"/>
</dbReference>
<evidence type="ECO:0000313" key="2">
    <source>
        <dbReference type="EMBL" id="MBM7716084.1"/>
    </source>
</evidence>
<dbReference type="EMBL" id="JAFBFH010000022">
    <property type="protein sequence ID" value="MBM7716084.1"/>
    <property type="molecule type" value="Genomic_DNA"/>
</dbReference>
<evidence type="ECO:0000313" key="3">
    <source>
        <dbReference type="Proteomes" id="UP000823485"/>
    </source>
</evidence>
<organism evidence="2 3">
    <name type="scientific">Siminovitchia thermophila</name>
    <dbReference type="NCBI Taxonomy" id="1245522"/>
    <lineage>
        <taxon>Bacteria</taxon>
        <taxon>Bacillati</taxon>
        <taxon>Bacillota</taxon>
        <taxon>Bacilli</taxon>
        <taxon>Bacillales</taxon>
        <taxon>Bacillaceae</taxon>
        <taxon>Siminovitchia</taxon>
    </lineage>
</organism>
<dbReference type="Proteomes" id="UP000823485">
    <property type="component" value="Unassembled WGS sequence"/>
</dbReference>
<sequence>MENYIKEAKHGFSTNRIPTYSFKASELDLLLKLFTYNLFELFKMYHCSAPIKSCTNQRFRGEIVQAVGVFVSHIRKIMLNIQEGYLHKQVFRLMVQGVQQLE</sequence>
<proteinExistence type="predicted"/>
<evidence type="ECO:0000259" key="1">
    <source>
        <dbReference type="Pfam" id="PF13701"/>
    </source>
</evidence>
<protein>
    <recommendedName>
        <fullName evidence="1">Transposase DDE domain-containing protein</fullName>
    </recommendedName>
</protein>
<gene>
    <name evidence="2" type="ORF">JOC94_003095</name>
</gene>
<name>A0ABS2R8Y8_9BACI</name>
<keyword evidence="3" id="KW-1185">Reference proteome</keyword>
<feature type="domain" description="Transposase DDE" evidence="1">
    <location>
        <begin position="1"/>
        <end position="101"/>
    </location>
</feature>
<dbReference type="InterPro" id="IPR025668">
    <property type="entry name" value="Tnp_DDE_dom"/>
</dbReference>
<comment type="caution">
    <text evidence="2">The sequence shown here is derived from an EMBL/GenBank/DDBJ whole genome shotgun (WGS) entry which is preliminary data.</text>
</comment>
<reference evidence="2 3" key="1">
    <citation type="submission" date="2021-01" db="EMBL/GenBank/DDBJ databases">
        <title>Genomic Encyclopedia of Type Strains, Phase IV (KMG-IV): sequencing the most valuable type-strain genomes for metagenomic binning, comparative biology and taxonomic classification.</title>
        <authorList>
            <person name="Goeker M."/>
        </authorList>
    </citation>
    <scope>NUCLEOTIDE SEQUENCE [LARGE SCALE GENOMIC DNA]</scope>
    <source>
        <strain evidence="2 3">DSM 105453</strain>
    </source>
</reference>